<dbReference type="InterPro" id="IPR036156">
    <property type="entry name" value="Beta-gal/glucu_dom_sf"/>
</dbReference>
<dbReference type="SUPFAM" id="SSF49373">
    <property type="entry name" value="Invasin/intimin cell-adhesion fragments"/>
    <property type="match status" value="1"/>
</dbReference>
<dbReference type="PROSITE" id="PS51318">
    <property type="entry name" value="TAT"/>
    <property type="match status" value="1"/>
</dbReference>
<feature type="region of interest" description="Disordered" evidence="4">
    <location>
        <begin position="535"/>
        <end position="558"/>
    </location>
</feature>
<proteinExistence type="inferred from homology"/>
<dbReference type="SUPFAM" id="SSF49785">
    <property type="entry name" value="Galactose-binding domain-like"/>
    <property type="match status" value="1"/>
</dbReference>
<comment type="similarity">
    <text evidence="1">Belongs to the glycosyl hydrolase 2 family.</text>
</comment>
<feature type="signal peptide" evidence="5">
    <location>
        <begin position="1"/>
        <end position="20"/>
    </location>
</feature>
<evidence type="ECO:0000259" key="10">
    <source>
        <dbReference type="Pfam" id="PF18565"/>
    </source>
</evidence>
<dbReference type="Proteomes" id="UP000721954">
    <property type="component" value="Unassembled WGS sequence"/>
</dbReference>
<protein>
    <submittedName>
        <fullName evidence="11">Glycoside hydrolase family 2 protein</fullName>
    </submittedName>
</protein>
<accession>A0ABS3XZH4</accession>
<feature type="domain" description="Glycoside hydrolase family 2" evidence="10">
    <location>
        <begin position="763"/>
        <end position="863"/>
    </location>
</feature>
<sequence>MAISRRAALGGATVFGGVLAVPIVGHTPAAAAGAPTAPATVPTSKRTVDFRQGWQFALVNTTGADARQPAADASLWRAVDLPHDWSIELSPREGDHTTAGSGYLPGGLGWYAKTFTLPPEAAGKRLSVEFDGVYMDAHVYCNGRLAGTHPYGYTGFALDLTDLVHTDGKTPNRLSVKVRNQVPSSRWYSGSGIYRDVRLVLTDPVHLTRHGVTVTTPKLEKAVEDGHADVRLEARAVSHGQGSVRAKLSATVKDADGKTVAKADAPATLGERPAATRLDLRIDAPRLWTFDRPYLYTAVTRITVGGKVVDETTTRFGLRWFAFDPEHGFSLNGESAKLRGVNLHHDLGSLGAAFHPDAARRQLTKMRTMGVNALRTSHNPPAPQVVEMCDELGIVLMVEAFDCWRTPKNPYDYGRFFDEHSDTDVKEMVHAAKNSPAVVMWSIGNEIPDSTSSAGVAMAQRLIEAVRSVDTTRPIVMGSDKYRTVPEDGSPQDRILRMLDGVGLNYNTAASVDALHKKYPTTFLLEAESSSATSTRGVYDNPSQLNTGENYTPGARGASSYDNNLETWTMSGEYALKKDRDREFFAGQFLWTGIDYLGEPTPYYNVFPVKSSFFGAVDTAGFAKDQFFLFRSQWSQEPMVHLVPMDWTTHRRKDEVTVWAYSNVETVELFLNGRSLGAKSFDRKTTKDGRTYWETTEATGDDKTVTSGPYPGSYTSPNGSAGKLHLTWQVPFRPGKLVAVARRDGVEVARDTLRTAGDPAAVRLTADRERIAADGRSLCFVTAEVTDARGVVVPDADHRITFRVSGGGSRLLGVDNGQQESAENYRSPARAAFHGKALAIVQAGQDSGSVVVTAHADGLRPGSTRIRATGRGRGHERAPAALPVPDAAGKKPERGDGPSADASFSGAPETVPAAMLDGDPATGWSNFYRMPATGLLHAISKAHAHDWVSLSWPDRRRLTGLQASFTTDDAHALPKKLTVSYWNGKDYVPVDHLRVDWASTSGEPTRITFDDVVTTRLKLGMTSAHPHEDNGFLRIVSLRALMGAHSDRKAEETQRADDRD</sequence>
<keyword evidence="5" id="KW-0732">Signal</keyword>
<evidence type="ECO:0000256" key="5">
    <source>
        <dbReference type="SAM" id="SignalP"/>
    </source>
</evidence>
<dbReference type="InterPro" id="IPR032311">
    <property type="entry name" value="DUF4982"/>
</dbReference>
<evidence type="ECO:0000259" key="9">
    <source>
        <dbReference type="Pfam" id="PF16355"/>
    </source>
</evidence>
<organism evidence="11 12">
    <name type="scientific">Streptomyces smyrnaeus</name>
    <dbReference type="NCBI Taxonomy" id="1387713"/>
    <lineage>
        <taxon>Bacteria</taxon>
        <taxon>Bacillati</taxon>
        <taxon>Actinomycetota</taxon>
        <taxon>Actinomycetes</taxon>
        <taxon>Kitasatosporales</taxon>
        <taxon>Streptomycetaceae</taxon>
        <taxon>Streptomyces</taxon>
    </lineage>
</organism>
<dbReference type="PANTHER" id="PTHR42732">
    <property type="entry name" value="BETA-GALACTOSIDASE"/>
    <property type="match status" value="1"/>
</dbReference>
<feature type="domain" description="DUF4982" evidence="9">
    <location>
        <begin position="655"/>
        <end position="695"/>
    </location>
</feature>
<dbReference type="Pfam" id="PF00703">
    <property type="entry name" value="Glyco_hydro_2"/>
    <property type="match status" value="1"/>
</dbReference>
<dbReference type="InterPro" id="IPR051913">
    <property type="entry name" value="GH2_Domain-Containing"/>
</dbReference>
<dbReference type="InterPro" id="IPR040605">
    <property type="entry name" value="Glyco_hydro2_dom5"/>
</dbReference>
<dbReference type="Pfam" id="PF02836">
    <property type="entry name" value="Glyco_hydro_2_C"/>
    <property type="match status" value="1"/>
</dbReference>
<dbReference type="Gene3D" id="3.20.20.80">
    <property type="entry name" value="Glycosidases"/>
    <property type="match status" value="1"/>
</dbReference>
<feature type="domain" description="DUF4982" evidence="9">
    <location>
        <begin position="721"/>
        <end position="749"/>
    </location>
</feature>
<keyword evidence="11" id="KW-0238">DNA-binding</keyword>
<gene>
    <name evidence="11" type="ORF">JW613_20775</name>
</gene>
<dbReference type="Pfam" id="PF18565">
    <property type="entry name" value="Glyco_hydro2_C5"/>
    <property type="match status" value="1"/>
</dbReference>
<evidence type="ECO:0000256" key="4">
    <source>
        <dbReference type="SAM" id="MobiDB-lite"/>
    </source>
</evidence>
<dbReference type="PANTHER" id="PTHR42732:SF1">
    <property type="entry name" value="BETA-MANNOSIDASE"/>
    <property type="match status" value="1"/>
</dbReference>
<dbReference type="InterPro" id="IPR017853">
    <property type="entry name" value="GH"/>
</dbReference>
<dbReference type="GeneID" id="96261057"/>
<keyword evidence="2 11" id="KW-0378">Hydrolase</keyword>
<evidence type="ECO:0000256" key="3">
    <source>
        <dbReference type="ARBA" id="ARBA00023295"/>
    </source>
</evidence>
<evidence type="ECO:0000313" key="12">
    <source>
        <dbReference type="Proteomes" id="UP000721954"/>
    </source>
</evidence>
<feature type="region of interest" description="Disordered" evidence="4">
    <location>
        <begin position="860"/>
        <end position="914"/>
    </location>
</feature>
<evidence type="ECO:0000313" key="11">
    <source>
        <dbReference type="EMBL" id="MBO8200725.1"/>
    </source>
</evidence>
<reference evidence="11 12" key="1">
    <citation type="submission" date="2021-02" db="EMBL/GenBank/DDBJ databases">
        <title>Streptomyces spirodelae sp. nov., isolated from duckweed.</title>
        <authorList>
            <person name="Saimee Y."/>
            <person name="Duangmal K."/>
        </authorList>
    </citation>
    <scope>NUCLEOTIDE SEQUENCE [LARGE SCALE GENOMIC DNA]</scope>
    <source>
        <strain evidence="11 12">DSM 42105</strain>
    </source>
</reference>
<evidence type="ECO:0000259" key="8">
    <source>
        <dbReference type="Pfam" id="PF02837"/>
    </source>
</evidence>
<dbReference type="Pfam" id="PF16355">
    <property type="entry name" value="DUF4982"/>
    <property type="match status" value="2"/>
</dbReference>
<dbReference type="InterPro" id="IPR006311">
    <property type="entry name" value="TAT_signal"/>
</dbReference>
<dbReference type="InterPro" id="IPR008979">
    <property type="entry name" value="Galactose-bd-like_sf"/>
</dbReference>
<name>A0ABS3XZH4_9ACTN</name>
<evidence type="ECO:0000256" key="2">
    <source>
        <dbReference type="ARBA" id="ARBA00022801"/>
    </source>
</evidence>
<dbReference type="InterPro" id="IPR006102">
    <property type="entry name" value="Ig-like_GH2"/>
</dbReference>
<dbReference type="InterPro" id="IPR006104">
    <property type="entry name" value="Glyco_hydro_2_N"/>
</dbReference>
<dbReference type="Pfam" id="PF02837">
    <property type="entry name" value="Glyco_hydro_2_N"/>
    <property type="match status" value="1"/>
</dbReference>
<keyword evidence="3" id="KW-0326">Glycosidase</keyword>
<dbReference type="SUPFAM" id="SSF49303">
    <property type="entry name" value="beta-Galactosidase/glucuronidase domain"/>
    <property type="match status" value="1"/>
</dbReference>
<evidence type="ECO:0000259" key="6">
    <source>
        <dbReference type="Pfam" id="PF00703"/>
    </source>
</evidence>
<dbReference type="InterPro" id="IPR008964">
    <property type="entry name" value="Invasin/intimin_cell_adhesion"/>
</dbReference>
<dbReference type="GO" id="GO:0003677">
    <property type="term" value="F:DNA binding"/>
    <property type="evidence" value="ECO:0007669"/>
    <property type="project" value="UniProtKB-KW"/>
</dbReference>
<feature type="domain" description="Glycosyl hydrolases family 2 sugar binding" evidence="8">
    <location>
        <begin position="107"/>
        <end position="200"/>
    </location>
</feature>
<feature type="compositionally biased region" description="Polar residues" evidence="4">
    <location>
        <begin position="535"/>
        <end position="550"/>
    </location>
</feature>
<dbReference type="InterPro" id="IPR006103">
    <property type="entry name" value="Glyco_hydro_2_cat"/>
</dbReference>
<dbReference type="RefSeq" id="WP_209212338.1">
    <property type="nucleotide sequence ID" value="NZ_JAFFZM010000012.1"/>
</dbReference>
<dbReference type="InterPro" id="IPR013783">
    <property type="entry name" value="Ig-like_fold"/>
</dbReference>
<dbReference type="PRINTS" id="PR00132">
    <property type="entry name" value="GLHYDRLASE2"/>
</dbReference>
<dbReference type="Gene3D" id="2.60.120.260">
    <property type="entry name" value="Galactose-binding domain-like"/>
    <property type="match status" value="2"/>
</dbReference>
<feature type="chain" id="PRO_5047251246" evidence="5">
    <location>
        <begin position="21"/>
        <end position="1060"/>
    </location>
</feature>
<evidence type="ECO:0000259" key="7">
    <source>
        <dbReference type="Pfam" id="PF02836"/>
    </source>
</evidence>
<dbReference type="Gene3D" id="2.60.40.10">
    <property type="entry name" value="Immunoglobulins"/>
    <property type="match status" value="3"/>
</dbReference>
<evidence type="ECO:0000256" key="1">
    <source>
        <dbReference type="ARBA" id="ARBA00007401"/>
    </source>
</evidence>
<dbReference type="EMBL" id="JAFFZM010000012">
    <property type="protein sequence ID" value="MBO8200725.1"/>
    <property type="molecule type" value="Genomic_DNA"/>
</dbReference>
<keyword evidence="12" id="KW-1185">Reference proteome</keyword>
<dbReference type="InterPro" id="IPR006101">
    <property type="entry name" value="Glyco_hydro_2"/>
</dbReference>
<comment type="caution">
    <text evidence="11">The sequence shown here is derived from an EMBL/GenBank/DDBJ whole genome shotgun (WGS) entry which is preliminary data.</text>
</comment>
<dbReference type="GO" id="GO:0016787">
    <property type="term" value="F:hydrolase activity"/>
    <property type="evidence" value="ECO:0007669"/>
    <property type="project" value="UniProtKB-KW"/>
</dbReference>
<feature type="domain" description="Glycoside hydrolase family 2 catalytic" evidence="7">
    <location>
        <begin position="329"/>
        <end position="482"/>
    </location>
</feature>
<feature type="domain" description="Glycoside hydrolase family 2 immunoglobulin-like beta-sandwich" evidence="6">
    <location>
        <begin position="216"/>
        <end position="319"/>
    </location>
</feature>
<dbReference type="SUPFAM" id="SSF51445">
    <property type="entry name" value="(Trans)glycosidases"/>
    <property type="match status" value="1"/>
</dbReference>